<evidence type="ECO:0000256" key="2">
    <source>
        <dbReference type="ARBA" id="ARBA00022832"/>
    </source>
</evidence>
<dbReference type="GeneTree" id="ENSGT00950000182990"/>
<keyword evidence="2" id="KW-0276">Fatty acid metabolism</keyword>
<dbReference type="GO" id="GO:0006633">
    <property type="term" value="P:fatty acid biosynthetic process"/>
    <property type="evidence" value="ECO:0007669"/>
    <property type="project" value="UniProtKB-KW"/>
</dbReference>
<evidence type="ECO:0000259" key="5">
    <source>
        <dbReference type="Pfam" id="PF00487"/>
    </source>
</evidence>
<dbReference type="GO" id="GO:0016717">
    <property type="term" value="F:oxidoreductase activity, acting on paired donors, with oxidation of a pair of donors resulting in the reduction of molecular oxygen to two molecules of water"/>
    <property type="evidence" value="ECO:0007669"/>
    <property type="project" value="TreeGrafter"/>
</dbReference>
<organism evidence="6">
    <name type="scientific">Balaenoptera musculus</name>
    <name type="common">Blue whale</name>
    <dbReference type="NCBI Taxonomy" id="9771"/>
    <lineage>
        <taxon>Eukaryota</taxon>
        <taxon>Metazoa</taxon>
        <taxon>Chordata</taxon>
        <taxon>Craniata</taxon>
        <taxon>Vertebrata</taxon>
        <taxon>Euteleostomi</taxon>
        <taxon>Mammalia</taxon>
        <taxon>Eutheria</taxon>
        <taxon>Laurasiatheria</taxon>
        <taxon>Artiodactyla</taxon>
        <taxon>Whippomorpha</taxon>
        <taxon>Cetacea</taxon>
        <taxon>Mysticeti</taxon>
        <taxon>Balaenopteridae</taxon>
        <taxon>Balaenoptera</taxon>
    </lineage>
</organism>
<protein>
    <recommendedName>
        <fullName evidence="5">Fatty acid desaturase domain-containing protein</fullName>
    </recommendedName>
</protein>
<dbReference type="InterPro" id="IPR005804">
    <property type="entry name" value="FA_desaturase_dom"/>
</dbReference>
<keyword evidence="1" id="KW-0444">Lipid biosynthesis</keyword>
<evidence type="ECO:0000313" key="6">
    <source>
        <dbReference type="Ensembl" id="ENSBMSP00010007828.1"/>
    </source>
</evidence>
<sequence>MLFCFFRYSVVEILLLLILSLIVFLLCASPISCFDIGEYDVKAYAFQYLREIKSLAEGYRANKGHDCFLLLFSERFLESPWIAYVTQMSHIPMKMSREENKDWLSTQVLATCNVEQSFFNDWLTGHLNFQIEHHLFPTMPCHNYHKVAPLVRSLCAKHGLQYVNKPLLKAFGDTGQAWSDLIPE</sequence>
<name>A0A8C0CL02_BALMU</name>
<evidence type="ECO:0000256" key="4">
    <source>
        <dbReference type="ARBA" id="ARBA00023160"/>
    </source>
</evidence>
<dbReference type="PANTHER" id="PTHR19353">
    <property type="entry name" value="FATTY ACID DESATURASE 2"/>
    <property type="match status" value="1"/>
</dbReference>
<dbReference type="Pfam" id="PF00487">
    <property type="entry name" value="FA_desaturase"/>
    <property type="match status" value="1"/>
</dbReference>
<dbReference type="AlphaFoldDB" id="A0A8C0CL02"/>
<dbReference type="GO" id="GO:0016020">
    <property type="term" value="C:membrane"/>
    <property type="evidence" value="ECO:0007669"/>
    <property type="project" value="TreeGrafter"/>
</dbReference>
<dbReference type="PANTHER" id="PTHR19353:SF22">
    <property type="entry name" value="FATTY ACID DESATURASE 2-LIKE PROTEIN FADS2B-RELATED"/>
    <property type="match status" value="1"/>
</dbReference>
<feature type="domain" description="Fatty acid desaturase" evidence="5">
    <location>
        <begin position="79"/>
        <end position="163"/>
    </location>
</feature>
<dbReference type="InterPro" id="IPR012171">
    <property type="entry name" value="Fatty_acid_desaturase"/>
</dbReference>
<reference evidence="6" key="1">
    <citation type="submission" date="2023-09" db="UniProtKB">
        <authorList>
            <consortium name="Ensembl"/>
        </authorList>
    </citation>
    <scope>IDENTIFICATION</scope>
</reference>
<proteinExistence type="predicted"/>
<evidence type="ECO:0000256" key="1">
    <source>
        <dbReference type="ARBA" id="ARBA00022516"/>
    </source>
</evidence>
<keyword evidence="4" id="KW-0275">Fatty acid biosynthesis</keyword>
<evidence type="ECO:0000256" key="3">
    <source>
        <dbReference type="ARBA" id="ARBA00023098"/>
    </source>
</evidence>
<accession>A0A8C0CL02</accession>
<dbReference type="Ensembl" id="ENSBMST00010008745.1">
    <property type="protein sequence ID" value="ENSBMSP00010007828.1"/>
    <property type="gene ID" value="ENSBMSG00010005813.1"/>
</dbReference>
<keyword evidence="3" id="KW-0443">Lipid metabolism</keyword>
<dbReference type="CDD" id="cd03506">
    <property type="entry name" value="Delta6-FADS-like"/>
    <property type="match status" value="1"/>
</dbReference>